<evidence type="ECO:0000256" key="2">
    <source>
        <dbReference type="ARBA" id="ARBA00022448"/>
    </source>
</evidence>
<dbReference type="Gene3D" id="2.60.40.1120">
    <property type="entry name" value="Carboxypeptidase-like, regulatory domain"/>
    <property type="match status" value="1"/>
</dbReference>
<evidence type="ECO:0000256" key="9">
    <source>
        <dbReference type="RuleBase" id="RU003357"/>
    </source>
</evidence>
<evidence type="ECO:0000259" key="11">
    <source>
        <dbReference type="Pfam" id="PF00593"/>
    </source>
</evidence>
<dbReference type="Pfam" id="PF00593">
    <property type="entry name" value="TonB_dep_Rec_b-barrel"/>
    <property type="match status" value="1"/>
</dbReference>
<dbReference type="Pfam" id="PF07715">
    <property type="entry name" value="Plug"/>
    <property type="match status" value="1"/>
</dbReference>
<evidence type="ECO:0000256" key="10">
    <source>
        <dbReference type="SAM" id="SignalP"/>
    </source>
</evidence>
<dbReference type="Gene3D" id="2.170.130.10">
    <property type="entry name" value="TonB-dependent receptor, plug domain"/>
    <property type="match status" value="1"/>
</dbReference>
<keyword evidence="10" id="KW-0732">Signal</keyword>
<dbReference type="InterPro" id="IPR037066">
    <property type="entry name" value="Plug_dom_sf"/>
</dbReference>
<evidence type="ECO:0000256" key="7">
    <source>
        <dbReference type="ARBA" id="ARBA00023237"/>
    </source>
</evidence>
<gene>
    <name evidence="13" type="ORF">L0661_08160</name>
</gene>
<evidence type="ECO:0000256" key="4">
    <source>
        <dbReference type="ARBA" id="ARBA00022692"/>
    </source>
</evidence>
<dbReference type="NCBIfam" id="TIGR04056">
    <property type="entry name" value="OMP_RagA_SusC"/>
    <property type="match status" value="1"/>
</dbReference>
<evidence type="ECO:0000313" key="13">
    <source>
        <dbReference type="EMBL" id="MCF2498275.1"/>
    </source>
</evidence>
<dbReference type="InterPro" id="IPR036942">
    <property type="entry name" value="Beta-barrel_TonB_sf"/>
</dbReference>
<name>A0A9X1QB97_9BACT</name>
<accession>A0A9X1QB97</accession>
<comment type="caution">
    <text evidence="13">The sequence shown here is derived from an EMBL/GenBank/DDBJ whole genome shotgun (WGS) entry which is preliminary data.</text>
</comment>
<keyword evidence="6 8" id="KW-0472">Membrane</keyword>
<evidence type="ECO:0000259" key="12">
    <source>
        <dbReference type="Pfam" id="PF07715"/>
    </source>
</evidence>
<protein>
    <submittedName>
        <fullName evidence="13">TonB-dependent receptor</fullName>
    </submittedName>
</protein>
<dbReference type="SUPFAM" id="SSF56935">
    <property type="entry name" value="Porins"/>
    <property type="match status" value="1"/>
</dbReference>
<feature type="signal peptide" evidence="10">
    <location>
        <begin position="1"/>
        <end position="30"/>
    </location>
</feature>
<dbReference type="Gene3D" id="2.40.170.20">
    <property type="entry name" value="TonB-dependent receptor, beta-barrel domain"/>
    <property type="match status" value="1"/>
</dbReference>
<keyword evidence="5 9" id="KW-0798">TonB box</keyword>
<feature type="domain" description="TonB-dependent receptor-like beta-barrel" evidence="11">
    <location>
        <begin position="409"/>
        <end position="990"/>
    </location>
</feature>
<dbReference type="Proteomes" id="UP001139411">
    <property type="component" value="Unassembled WGS sequence"/>
</dbReference>
<dbReference type="NCBIfam" id="TIGR04057">
    <property type="entry name" value="SusC_RagA_signa"/>
    <property type="match status" value="1"/>
</dbReference>
<sequence>MEKSTSSRWQLPGLLLAFLLCAVSVFSASAQTVDITGTVTSAGDNTGLPGVSITVKGTTSGTVTDLNGKYVVNVSDQNAVLVFSFIGYEAVEQPVGSRNVIDVVMKEDLKQLSEVVVVGYGTQKKVNLTGAVATVSGDEMIKRPVTNPTAMLQGTMPGVQVTQGRGEPGNEGVSVRIRGSGTFSAAGSEPLVLIDGVQGNMSDLNPNNIESVSVLKDAASASIYGARAANGVILVTTKKGSEGKLSVQYSGNYSINKPTKLFDLITNSAEYMELYNEARVNSGLTSGLYSQQQIDDYRNATDRNLYPNTDWLGLIFQTAPTHMHNLTFDGGRGGTHFNASIGYVNQKGVMKGFDFEKYNARLNIASQINKKIKFGANIALKSGNTQSPVFGSEDMFLSAMSQAPTYGPKLADGSGRFTYKAYDLEYNNKNPIALLDGHINRDKLDYSANTQGWFEVNLLKGLTWYAKGAVNADFYKTKSFKPPLQLYNFRTNEFMATLDLGGGLEVKDEQNVYTNLFSYLDYEHTFGQNHAFKAQVGYSTEKNSFQDLEGIRRNFPTDVLREINAGSPSIQYANGSQNQWAIRSFFGRLNYNFKERYLLEANMRYDGTSRLAADSRWGVFPSFSAGWRVTEEDFIKNLNLNWLNSMKFRGSWGQLGNQNIGNYPYQAILSFTGNYSFDDSNLSSGVAQTNLSNAAIKWETTTIADFGLDMTVFRGLNLSADWYRKTTTDILRSSQVTGVVGLGAPTINNGTMENTGVELGISYNHQVNSGVFSGLNYNLGVNLEHYKNKLVKFGQREIDGYRIREEGKEYNTYYMLQMDGIFQSADEIAAAPKQYNDATVPGDIRFRDANGDGKINDDDRVVMTGNYPGLNYSFNGSVNFKGFDLSVLFQGVNNVKFFVDNWGTVPFVQGSPPTTDWRNRWTPENPSTTMPRIYWGWGAPDRIRRSSSYFLQDASYLRLKNLTFGYTLPQTLVKKIGIDNLRVFFSGDNLLTATKYPGLDPERGGSGSFVQYPQNKILSFGLNIRL</sequence>
<dbReference type="AlphaFoldDB" id="A0A9X1QB97"/>
<evidence type="ECO:0000256" key="8">
    <source>
        <dbReference type="PROSITE-ProRule" id="PRU01360"/>
    </source>
</evidence>
<comment type="subcellular location">
    <subcellularLocation>
        <location evidence="1 8">Cell outer membrane</location>
        <topology evidence="1 8">Multi-pass membrane protein</topology>
    </subcellularLocation>
</comment>
<dbReference type="SUPFAM" id="SSF49464">
    <property type="entry name" value="Carboxypeptidase regulatory domain-like"/>
    <property type="match status" value="1"/>
</dbReference>
<keyword evidence="13" id="KW-0675">Receptor</keyword>
<comment type="similarity">
    <text evidence="8 9">Belongs to the TonB-dependent receptor family.</text>
</comment>
<dbReference type="GO" id="GO:0009279">
    <property type="term" value="C:cell outer membrane"/>
    <property type="evidence" value="ECO:0007669"/>
    <property type="project" value="UniProtKB-SubCell"/>
</dbReference>
<dbReference type="EMBL" id="JAKFFV010000004">
    <property type="protein sequence ID" value="MCF2498275.1"/>
    <property type="molecule type" value="Genomic_DNA"/>
</dbReference>
<evidence type="ECO:0000313" key="14">
    <source>
        <dbReference type="Proteomes" id="UP001139411"/>
    </source>
</evidence>
<keyword evidence="4 8" id="KW-0812">Transmembrane</keyword>
<dbReference type="RefSeq" id="WP_235177424.1">
    <property type="nucleotide sequence ID" value="NZ_JAKFFV010000004.1"/>
</dbReference>
<reference evidence="13" key="1">
    <citation type="submission" date="2022-01" db="EMBL/GenBank/DDBJ databases">
        <title>Novel species in genus Dyadobacter.</title>
        <authorList>
            <person name="Ma C."/>
        </authorList>
    </citation>
    <scope>NUCLEOTIDE SEQUENCE</scope>
    <source>
        <strain evidence="13">CY357</strain>
    </source>
</reference>
<dbReference type="InterPro" id="IPR023997">
    <property type="entry name" value="TonB-dep_OMP_SusC/RagA_CS"/>
</dbReference>
<organism evidence="13 14">
    <name type="scientific">Dyadobacter chenhuakuii</name>
    <dbReference type="NCBI Taxonomy" id="2909339"/>
    <lineage>
        <taxon>Bacteria</taxon>
        <taxon>Pseudomonadati</taxon>
        <taxon>Bacteroidota</taxon>
        <taxon>Cytophagia</taxon>
        <taxon>Cytophagales</taxon>
        <taxon>Spirosomataceae</taxon>
        <taxon>Dyadobacter</taxon>
    </lineage>
</organism>
<evidence type="ECO:0000256" key="5">
    <source>
        <dbReference type="ARBA" id="ARBA00023077"/>
    </source>
</evidence>
<feature type="domain" description="TonB-dependent receptor plug" evidence="12">
    <location>
        <begin position="125"/>
        <end position="232"/>
    </location>
</feature>
<feature type="chain" id="PRO_5040839135" evidence="10">
    <location>
        <begin position="31"/>
        <end position="1026"/>
    </location>
</feature>
<dbReference type="PROSITE" id="PS52016">
    <property type="entry name" value="TONB_DEPENDENT_REC_3"/>
    <property type="match status" value="1"/>
</dbReference>
<keyword evidence="2 8" id="KW-0813">Transport</keyword>
<keyword evidence="3 8" id="KW-1134">Transmembrane beta strand</keyword>
<proteinExistence type="inferred from homology"/>
<dbReference type="FunFam" id="2.170.130.10:FF:000003">
    <property type="entry name" value="SusC/RagA family TonB-linked outer membrane protein"/>
    <property type="match status" value="1"/>
</dbReference>
<dbReference type="InterPro" id="IPR012910">
    <property type="entry name" value="Plug_dom"/>
</dbReference>
<dbReference type="Pfam" id="PF13715">
    <property type="entry name" value="CarbopepD_reg_2"/>
    <property type="match status" value="1"/>
</dbReference>
<dbReference type="InterPro" id="IPR039426">
    <property type="entry name" value="TonB-dep_rcpt-like"/>
</dbReference>
<dbReference type="InterPro" id="IPR023996">
    <property type="entry name" value="TonB-dep_OMP_SusC/RagA"/>
</dbReference>
<evidence type="ECO:0000256" key="6">
    <source>
        <dbReference type="ARBA" id="ARBA00023136"/>
    </source>
</evidence>
<evidence type="ECO:0000256" key="3">
    <source>
        <dbReference type="ARBA" id="ARBA00022452"/>
    </source>
</evidence>
<keyword evidence="7 8" id="KW-0998">Cell outer membrane</keyword>
<evidence type="ECO:0000256" key="1">
    <source>
        <dbReference type="ARBA" id="ARBA00004571"/>
    </source>
</evidence>
<dbReference type="InterPro" id="IPR000531">
    <property type="entry name" value="Beta-barrel_TonB"/>
</dbReference>
<dbReference type="InterPro" id="IPR008969">
    <property type="entry name" value="CarboxyPept-like_regulatory"/>
</dbReference>